<organism evidence="2 3">
    <name type="scientific">Enterococcus diestrammenae</name>
    <dbReference type="NCBI Taxonomy" id="1155073"/>
    <lineage>
        <taxon>Bacteria</taxon>
        <taxon>Bacillati</taxon>
        <taxon>Bacillota</taxon>
        <taxon>Bacilli</taxon>
        <taxon>Lactobacillales</taxon>
        <taxon>Enterococcaceae</taxon>
        <taxon>Enterococcus</taxon>
    </lineage>
</organism>
<dbReference type="Pfam" id="PF01882">
    <property type="entry name" value="DUF58"/>
    <property type="match status" value="1"/>
</dbReference>
<dbReference type="EMBL" id="MAEI02000001">
    <property type="protein sequence ID" value="MEO1781644.1"/>
    <property type="molecule type" value="Genomic_DNA"/>
</dbReference>
<name>A0ABV0F0Q2_9ENTE</name>
<dbReference type="PANTHER" id="PTHR34351:SF2">
    <property type="entry name" value="DUF58 DOMAIN-CONTAINING PROTEIN"/>
    <property type="match status" value="1"/>
</dbReference>
<comment type="caution">
    <text evidence="2">The sequence shown here is derived from an EMBL/GenBank/DDBJ whole genome shotgun (WGS) entry which is preliminary data.</text>
</comment>
<evidence type="ECO:0000259" key="1">
    <source>
        <dbReference type="Pfam" id="PF01882"/>
    </source>
</evidence>
<reference evidence="3" key="1">
    <citation type="submission" date="2016-06" db="EMBL/GenBank/DDBJ databases">
        <title>Four novel species of enterococci isolated from chicken manure.</title>
        <authorList>
            <person name="Van Tyne D."/>
        </authorList>
    </citation>
    <scope>NUCLEOTIDE SEQUENCE [LARGE SCALE GENOMIC DNA]</scope>
    <source>
        <strain evidence="3">JM9A</strain>
    </source>
</reference>
<proteinExistence type="predicted"/>
<accession>A0ABV0F0Q2</accession>
<dbReference type="Proteomes" id="UP001429357">
    <property type="component" value="Unassembled WGS sequence"/>
</dbReference>
<feature type="domain" description="DUF58" evidence="1">
    <location>
        <begin position="179"/>
        <end position="253"/>
    </location>
</feature>
<dbReference type="InterPro" id="IPR002881">
    <property type="entry name" value="DUF58"/>
</dbReference>
<gene>
    <name evidence="2" type="ORF">BAU18_001231</name>
</gene>
<evidence type="ECO:0000313" key="3">
    <source>
        <dbReference type="Proteomes" id="UP001429357"/>
    </source>
</evidence>
<dbReference type="RefSeq" id="WP_161868368.1">
    <property type="nucleotide sequence ID" value="NZ_MAEI02000001.1"/>
</dbReference>
<sequence>MILLFLGLLFSAFWGIRYYWLHNWQKGLSIAVEMKQPQVFPGEIFTLRQIVFNQKNFGLPFLRLLISFDPHFDLVEADHEKPINDLFQVFSLASWSRSEKVFRIKGHKRGVYPLTELQLHCRSLLFQEAVTQTYPLDKEIMVYPKLVSTQEIFQILHTSLGEQLAKQGLVSDPLSFRGLREYRSGDAIKQLDYKKSAQLNQWMVRQYDPTANQEVTLVLDLPETTNWKSDPLAEVSISLFASLAKECQQLGYLVRCQTNGRNQTGQHLFSGNAVTTSVILQNCSHLALSQTVPTKDHLLLPSQQRNHNCLIVTSAAAWSSEKALLAEEMAGTSGIVLLATKLAQETTSNGKLTIREWVIT</sequence>
<evidence type="ECO:0000313" key="2">
    <source>
        <dbReference type="EMBL" id="MEO1781644.1"/>
    </source>
</evidence>
<dbReference type="PANTHER" id="PTHR34351">
    <property type="entry name" value="SLR1927 PROTEIN-RELATED"/>
    <property type="match status" value="1"/>
</dbReference>
<keyword evidence="3" id="KW-1185">Reference proteome</keyword>
<reference evidence="2 3" key="2">
    <citation type="submission" date="2024-02" db="EMBL/GenBank/DDBJ databases">
        <title>The Genome Sequence of Enterococcus diestrammenae JM9A.</title>
        <authorList>
            <person name="Earl A."/>
            <person name="Manson A."/>
            <person name="Gilmore M."/>
            <person name="Sanders J."/>
            <person name="Shea T."/>
            <person name="Howe W."/>
            <person name="Livny J."/>
            <person name="Cuomo C."/>
            <person name="Neafsey D."/>
            <person name="Birren B."/>
        </authorList>
    </citation>
    <scope>NUCLEOTIDE SEQUENCE [LARGE SCALE GENOMIC DNA]</scope>
    <source>
        <strain evidence="2 3">JM9A</strain>
    </source>
</reference>
<protein>
    <recommendedName>
        <fullName evidence="1">DUF58 domain-containing protein</fullName>
    </recommendedName>
</protein>